<keyword evidence="3" id="KW-1185">Reference proteome</keyword>
<reference evidence="2" key="1">
    <citation type="submission" date="2022-12" db="EMBL/GenBank/DDBJ databases">
        <title>Polyphasic identification of a Novel Hot-Spring Cyanobacterium Ocullathermofonsia sinensis gen nov. sp. nov. and Genomic Insights on its Adaptations to the Thermal Habitat.</title>
        <authorList>
            <person name="Daroch M."/>
            <person name="Tang J."/>
            <person name="Jiang Y."/>
        </authorList>
    </citation>
    <scope>NUCLEOTIDE SEQUENCE</scope>
    <source>
        <strain evidence="2">PKUAC-SCTA174</strain>
    </source>
</reference>
<dbReference type="RefSeq" id="WP_268609201.1">
    <property type="nucleotide sequence ID" value="NZ_CP113797.1"/>
</dbReference>
<organism evidence="2 3">
    <name type="scientific">Thermocoleostomius sinensis A174</name>
    <dbReference type="NCBI Taxonomy" id="2016057"/>
    <lineage>
        <taxon>Bacteria</taxon>
        <taxon>Bacillati</taxon>
        <taxon>Cyanobacteriota</taxon>
        <taxon>Cyanophyceae</taxon>
        <taxon>Oculatellales</taxon>
        <taxon>Oculatellaceae</taxon>
        <taxon>Thermocoleostomius</taxon>
    </lineage>
</organism>
<name>A0A9E8ZAS1_9CYAN</name>
<evidence type="ECO:0000313" key="2">
    <source>
        <dbReference type="EMBL" id="WAL59406.1"/>
    </source>
</evidence>
<dbReference type="AlphaFoldDB" id="A0A9E8ZAS1"/>
<gene>
    <name evidence="2" type="ORF">OXH18_19860</name>
</gene>
<sequence>MTDLIHDRPNLYIGAGFAFPLQVNAQGSIQLSSDTTNIEESIRIILQTQLGERVYRPTFGSRLSELTFEPLNIQTLLEIQLCIEEAIETWEPRIVLKEVRTDPDPAQGKVEIEIFYHPKQSHSLRSLVYPFYLQSGKE</sequence>
<evidence type="ECO:0000313" key="3">
    <source>
        <dbReference type="Proteomes" id="UP001163152"/>
    </source>
</evidence>
<protein>
    <submittedName>
        <fullName evidence="2">GPW/gp25 family protein</fullName>
    </submittedName>
</protein>
<dbReference type="KEGG" id="tsin:OXH18_19860"/>
<proteinExistence type="predicted"/>
<accession>A0A9E8ZAS1</accession>
<dbReference type="EMBL" id="CP113797">
    <property type="protein sequence ID" value="WAL59406.1"/>
    <property type="molecule type" value="Genomic_DNA"/>
</dbReference>
<evidence type="ECO:0000259" key="1">
    <source>
        <dbReference type="Pfam" id="PF04965"/>
    </source>
</evidence>
<dbReference type="Proteomes" id="UP001163152">
    <property type="component" value="Chromosome"/>
</dbReference>
<dbReference type="Gene3D" id="3.10.450.40">
    <property type="match status" value="1"/>
</dbReference>
<feature type="domain" description="IraD/Gp25-like" evidence="1">
    <location>
        <begin position="33"/>
        <end position="117"/>
    </location>
</feature>
<dbReference type="SUPFAM" id="SSF160719">
    <property type="entry name" value="gpW/gp25-like"/>
    <property type="match status" value="1"/>
</dbReference>
<dbReference type="InterPro" id="IPR007048">
    <property type="entry name" value="IraD/Gp25-like"/>
</dbReference>
<dbReference type="Pfam" id="PF04965">
    <property type="entry name" value="GPW_gp25"/>
    <property type="match status" value="1"/>
</dbReference>